<dbReference type="Proteomes" id="UP000309340">
    <property type="component" value="Unassembled WGS sequence"/>
</dbReference>
<dbReference type="EMBL" id="NAJQ01000077">
    <property type="protein sequence ID" value="TKA80086.1"/>
    <property type="molecule type" value="Genomic_DNA"/>
</dbReference>
<gene>
    <name evidence="2" type="ORF">B0A55_02468</name>
</gene>
<organism evidence="2 3">
    <name type="scientific">Friedmanniomyces simplex</name>
    <dbReference type="NCBI Taxonomy" id="329884"/>
    <lineage>
        <taxon>Eukaryota</taxon>
        <taxon>Fungi</taxon>
        <taxon>Dikarya</taxon>
        <taxon>Ascomycota</taxon>
        <taxon>Pezizomycotina</taxon>
        <taxon>Dothideomycetes</taxon>
        <taxon>Dothideomycetidae</taxon>
        <taxon>Mycosphaerellales</taxon>
        <taxon>Teratosphaeriaceae</taxon>
        <taxon>Friedmanniomyces</taxon>
    </lineage>
</organism>
<feature type="region of interest" description="Disordered" evidence="1">
    <location>
        <begin position="1"/>
        <end position="51"/>
    </location>
</feature>
<feature type="compositionally biased region" description="Low complexity" evidence="1">
    <location>
        <begin position="26"/>
        <end position="37"/>
    </location>
</feature>
<evidence type="ECO:0000313" key="3">
    <source>
        <dbReference type="Proteomes" id="UP000309340"/>
    </source>
</evidence>
<protein>
    <submittedName>
        <fullName evidence="2">Uncharacterized protein</fullName>
    </submittedName>
</protein>
<keyword evidence="3" id="KW-1185">Reference proteome</keyword>
<feature type="compositionally biased region" description="Acidic residues" evidence="1">
    <location>
        <begin position="40"/>
        <end position="51"/>
    </location>
</feature>
<evidence type="ECO:0000256" key="1">
    <source>
        <dbReference type="SAM" id="MobiDB-lite"/>
    </source>
</evidence>
<sequence>MEASTDDCDDDMDDRTDETEAETEEASVVTGTGTAVVPAEPDDVLNESSDANDEAALDNTLENWDASELDTPESVAVAATLDSSELSEDARLESALDAAAVTVDWTLVLLPA</sequence>
<reference evidence="2 3" key="1">
    <citation type="submission" date="2017-03" db="EMBL/GenBank/DDBJ databases">
        <title>Genomes of endolithic fungi from Antarctica.</title>
        <authorList>
            <person name="Coleine C."/>
            <person name="Masonjones S."/>
            <person name="Stajich J.E."/>
        </authorList>
    </citation>
    <scope>NUCLEOTIDE SEQUENCE [LARGE SCALE GENOMIC DNA]</scope>
    <source>
        <strain evidence="2 3">CCFEE 5184</strain>
    </source>
</reference>
<name>A0A4U0XUA8_9PEZI</name>
<evidence type="ECO:0000313" key="2">
    <source>
        <dbReference type="EMBL" id="TKA80086.1"/>
    </source>
</evidence>
<comment type="caution">
    <text evidence="2">The sequence shown here is derived from an EMBL/GenBank/DDBJ whole genome shotgun (WGS) entry which is preliminary data.</text>
</comment>
<dbReference type="AlphaFoldDB" id="A0A4U0XUA8"/>
<proteinExistence type="predicted"/>
<feature type="compositionally biased region" description="Acidic residues" evidence="1">
    <location>
        <begin position="1"/>
        <end position="25"/>
    </location>
</feature>
<dbReference type="OrthoDB" id="10609432at2759"/>
<accession>A0A4U0XUA8</accession>